<dbReference type="EMBL" id="BSUM01000005">
    <property type="protein sequence ID" value="GMA33777.1"/>
    <property type="molecule type" value="Genomic_DNA"/>
</dbReference>
<name>A0AA38CSQ7_9MICO</name>
<gene>
    <name evidence="3" type="ORF">GCM10025875_36380</name>
    <name evidence="4" type="ORF">GCM10025875_37050</name>
    <name evidence="5" type="ORF">GCM10025875_37690</name>
</gene>
<keyword evidence="6" id="KW-1185">Reference proteome</keyword>
<organism evidence="4 6">
    <name type="scientific">Litorihabitans aurantiacus</name>
    <dbReference type="NCBI Taxonomy" id="1930061"/>
    <lineage>
        <taxon>Bacteria</taxon>
        <taxon>Bacillati</taxon>
        <taxon>Actinomycetota</taxon>
        <taxon>Actinomycetes</taxon>
        <taxon>Micrococcales</taxon>
        <taxon>Beutenbergiaceae</taxon>
        <taxon>Litorihabitans</taxon>
    </lineage>
</organism>
<dbReference type="EMBL" id="BSUM01000004">
    <property type="protein sequence ID" value="GMA33713.1"/>
    <property type="molecule type" value="Genomic_DNA"/>
</dbReference>
<dbReference type="AlphaFoldDB" id="A0AA38CSQ7"/>
<evidence type="ECO:0000313" key="4">
    <source>
        <dbReference type="EMBL" id="GMA33713.1"/>
    </source>
</evidence>
<accession>A0AA38CSQ7</accession>
<protein>
    <submittedName>
        <fullName evidence="4">Mobilization protein</fullName>
    </submittedName>
</protein>
<sequence>MMPNVSRGDRVSGLLVYLAGPGRHNEHTGQRVITGDTVTRLTAPEGVLNRDDALAIARTVDEPHRAFGVEVKGGHVWHVSLALRAGEGAKSDELWEKIARDFVQAMGFDDAANDDRVNEAGTDVGSGQDDTARKASCRWVAIHHGPSGGGNDHVHIAVSLVREDGTKASTHRDYSRAQKVARTLEERYGLERLESVSAERSTRGWEMGEREAQARRRAKALHSKKIAAGQQLAPWSSLDSHQRVGLVSVQLREDQPRVALARKVRGCAAASSDEAEFVRRLRGSGVLVRPRYAEGSTDVVAGYSVASRPVHGERPIWYGGGRLGRDLTLPRLRSEWDTSETSRAAAGAEWNAAKRARRVAAPGREVSAPRPEVWQQFSKEMESLSAQLRAVPTHDRETWARVARRTSGALAAWSDATEPTPGAMAHAADALSRSAQTFGRETSTPKAQLVAVSGTTMLVASASRGGVGPVGQAALLRSLMNLSKAVHDAALAQGQQRQAESIAREMRGRLAEVHRRMDTAAQAHQPATAAQVPGGAEQQTTAAVATAPNPNITDRMRATLATAQASQAHPATRAVQPATEPSPAKPRSTTRPGPERGSTDQGRE</sequence>
<dbReference type="Proteomes" id="UP001157161">
    <property type="component" value="Unassembled WGS sequence"/>
</dbReference>
<dbReference type="InterPro" id="IPR005094">
    <property type="entry name" value="Endonuclease_MobA/VirD2"/>
</dbReference>
<feature type="domain" description="MobA/VirD2-like nuclease" evidence="2">
    <location>
        <begin position="149"/>
        <end position="190"/>
    </location>
</feature>
<dbReference type="Pfam" id="PF03432">
    <property type="entry name" value="Relaxase"/>
    <property type="match status" value="1"/>
</dbReference>
<reference evidence="4" key="2">
    <citation type="submission" date="2023-02" db="EMBL/GenBank/DDBJ databases">
        <authorList>
            <person name="Sun Q."/>
            <person name="Mori K."/>
        </authorList>
    </citation>
    <scope>NUCLEOTIDE SEQUENCE</scope>
    <source>
        <strain evidence="4">NBRC 112290</strain>
    </source>
</reference>
<dbReference type="RefSeq" id="WP_284252905.1">
    <property type="nucleotide sequence ID" value="NZ_BSUM01000003.1"/>
</dbReference>
<evidence type="ECO:0000259" key="2">
    <source>
        <dbReference type="Pfam" id="PF03432"/>
    </source>
</evidence>
<feature type="compositionally biased region" description="Basic and acidic residues" evidence="1">
    <location>
        <begin position="593"/>
        <end position="604"/>
    </location>
</feature>
<feature type="region of interest" description="Disordered" evidence="1">
    <location>
        <begin position="562"/>
        <end position="604"/>
    </location>
</feature>
<evidence type="ECO:0000313" key="5">
    <source>
        <dbReference type="EMBL" id="GMA33777.1"/>
    </source>
</evidence>
<comment type="caution">
    <text evidence="4">The sequence shown here is derived from an EMBL/GenBank/DDBJ whole genome shotgun (WGS) entry which is preliminary data.</text>
</comment>
<evidence type="ECO:0000313" key="3">
    <source>
        <dbReference type="EMBL" id="GMA33646.1"/>
    </source>
</evidence>
<dbReference type="EMBL" id="BSUM01000003">
    <property type="protein sequence ID" value="GMA33646.1"/>
    <property type="molecule type" value="Genomic_DNA"/>
</dbReference>
<evidence type="ECO:0000256" key="1">
    <source>
        <dbReference type="SAM" id="MobiDB-lite"/>
    </source>
</evidence>
<evidence type="ECO:0000313" key="6">
    <source>
        <dbReference type="Proteomes" id="UP001157161"/>
    </source>
</evidence>
<reference evidence="4" key="1">
    <citation type="journal article" date="2014" name="Int. J. Syst. Evol. Microbiol.">
        <title>Complete genome sequence of Corynebacterium casei LMG S-19264T (=DSM 44701T), isolated from a smear-ripened cheese.</title>
        <authorList>
            <consortium name="US DOE Joint Genome Institute (JGI-PGF)"/>
            <person name="Walter F."/>
            <person name="Albersmeier A."/>
            <person name="Kalinowski J."/>
            <person name="Ruckert C."/>
        </authorList>
    </citation>
    <scope>NUCLEOTIDE SEQUENCE</scope>
    <source>
        <strain evidence="4">NBRC 112290</strain>
    </source>
</reference>
<proteinExistence type="predicted"/>